<evidence type="ECO:0000256" key="1">
    <source>
        <dbReference type="SAM" id="MobiDB-lite"/>
    </source>
</evidence>
<dbReference type="PROSITE" id="PS00134">
    <property type="entry name" value="TRYPSIN_HIS"/>
    <property type="match status" value="1"/>
</dbReference>
<dbReference type="Pfam" id="PF00089">
    <property type="entry name" value="Trypsin"/>
    <property type="match status" value="1"/>
</dbReference>
<feature type="domain" description="Peptidase S1" evidence="2">
    <location>
        <begin position="230"/>
        <end position="278"/>
    </location>
</feature>
<reference evidence="3 4" key="1">
    <citation type="journal article" date="2019" name="Commun. Biol.">
        <title>The bagworm genome reveals a unique fibroin gene that provides high tensile strength.</title>
        <authorList>
            <person name="Kono N."/>
            <person name="Nakamura H."/>
            <person name="Ohtoshi R."/>
            <person name="Tomita M."/>
            <person name="Numata K."/>
            <person name="Arakawa K."/>
        </authorList>
    </citation>
    <scope>NUCLEOTIDE SEQUENCE [LARGE SCALE GENOMIC DNA]</scope>
</reference>
<dbReference type="EMBL" id="BGZK01000235">
    <property type="protein sequence ID" value="GBP30648.1"/>
    <property type="molecule type" value="Genomic_DNA"/>
</dbReference>
<dbReference type="GO" id="GO:0006508">
    <property type="term" value="P:proteolysis"/>
    <property type="evidence" value="ECO:0007669"/>
    <property type="project" value="UniProtKB-KW"/>
</dbReference>
<keyword evidence="3" id="KW-0645">Protease</keyword>
<protein>
    <submittedName>
        <fullName evidence="3">Modular serine protease</fullName>
    </submittedName>
</protein>
<dbReference type="Gene3D" id="2.40.10.10">
    <property type="entry name" value="Trypsin-like serine proteases"/>
    <property type="match status" value="1"/>
</dbReference>
<dbReference type="InterPro" id="IPR001254">
    <property type="entry name" value="Trypsin_dom"/>
</dbReference>
<keyword evidence="3" id="KW-0378">Hydrolase</keyword>
<accession>A0A4C1UW34</accession>
<feature type="compositionally biased region" description="Basic and acidic residues" evidence="1">
    <location>
        <begin position="1"/>
        <end position="10"/>
    </location>
</feature>
<evidence type="ECO:0000313" key="4">
    <source>
        <dbReference type="Proteomes" id="UP000299102"/>
    </source>
</evidence>
<name>A0A4C1UW34_EUMVA</name>
<dbReference type="SUPFAM" id="SSF50494">
    <property type="entry name" value="Trypsin-like serine proteases"/>
    <property type="match status" value="1"/>
</dbReference>
<feature type="region of interest" description="Disordered" evidence="1">
    <location>
        <begin position="1"/>
        <end position="21"/>
    </location>
</feature>
<dbReference type="Proteomes" id="UP000299102">
    <property type="component" value="Unassembled WGS sequence"/>
</dbReference>
<dbReference type="InterPro" id="IPR018114">
    <property type="entry name" value="TRYPSIN_HIS"/>
</dbReference>
<dbReference type="OrthoDB" id="2019384at2759"/>
<dbReference type="InterPro" id="IPR009003">
    <property type="entry name" value="Peptidase_S1_PA"/>
</dbReference>
<proteinExistence type="predicted"/>
<evidence type="ECO:0000313" key="3">
    <source>
        <dbReference type="EMBL" id="GBP30648.1"/>
    </source>
</evidence>
<dbReference type="InterPro" id="IPR043504">
    <property type="entry name" value="Peptidase_S1_PA_chymotrypsin"/>
</dbReference>
<organism evidence="3 4">
    <name type="scientific">Eumeta variegata</name>
    <name type="common">Bagworm moth</name>
    <name type="synonym">Eumeta japonica</name>
    <dbReference type="NCBI Taxonomy" id="151549"/>
    <lineage>
        <taxon>Eukaryota</taxon>
        <taxon>Metazoa</taxon>
        <taxon>Ecdysozoa</taxon>
        <taxon>Arthropoda</taxon>
        <taxon>Hexapoda</taxon>
        <taxon>Insecta</taxon>
        <taxon>Pterygota</taxon>
        <taxon>Neoptera</taxon>
        <taxon>Endopterygota</taxon>
        <taxon>Lepidoptera</taxon>
        <taxon>Glossata</taxon>
        <taxon>Ditrysia</taxon>
        <taxon>Tineoidea</taxon>
        <taxon>Psychidae</taxon>
        <taxon>Oiketicinae</taxon>
        <taxon>Eumeta</taxon>
    </lineage>
</organism>
<feature type="region of interest" description="Disordered" evidence="1">
    <location>
        <begin position="119"/>
        <end position="139"/>
    </location>
</feature>
<dbReference type="STRING" id="151549.A0A4C1UW34"/>
<dbReference type="AlphaFoldDB" id="A0A4C1UW34"/>
<sequence length="353" mass="39285">MSQSDFRKQCESNYPNHSNKKLCQLPPQPHYGGYTAVNRPGAKPGDVFENVTLISFITDENSELAAVTRHACSCGIWAHKLISDEGGRPFELPRLMSHVYFVSACSPLYSEEGIKSEDEYKQEKDAKNVPSKSKENVDQENVLHKPDIRGDDCYLEPHKSVRYQCGDENRDCSREVAHGIAVTPRCAHLHYSAKPLPPMVCSDGQWNYVATCLSECGTNGNDYPRTLAPGKEVKISELPWHAGIYSKDFTPFKQICGGSIIATNLVLTAAHCFWSDVEKLKQPSRFAVAAGQLGRAWDYRGTGLEQKRDVWVLLCFCGSILAYQPTSFDCAAVYICFLEELALSVAGVLQPYT</sequence>
<gene>
    <name evidence="3" type="primary">modSP</name>
    <name evidence="3" type="ORF">EVAR_76193_1</name>
</gene>
<keyword evidence="4" id="KW-1185">Reference proteome</keyword>
<dbReference type="GO" id="GO:0004252">
    <property type="term" value="F:serine-type endopeptidase activity"/>
    <property type="evidence" value="ECO:0007669"/>
    <property type="project" value="InterPro"/>
</dbReference>
<comment type="caution">
    <text evidence="3">The sequence shown here is derived from an EMBL/GenBank/DDBJ whole genome shotgun (WGS) entry which is preliminary data.</text>
</comment>
<evidence type="ECO:0000259" key="2">
    <source>
        <dbReference type="Pfam" id="PF00089"/>
    </source>
</evidence>